<organism evidence="1 2">
    <name type="scientific">Serendipita vermifera MAFF 305830</name>
    <dbReference type="NCBI Taxonomy" id="933852"/>
    <lineage>
        <taxon>Eukaryota</taxon>
        <taxon>Fungi</taxon>
        <taxon>Dikarya</taxon>
        <taxon>Basidiomycota</taxon>
        <taxon>Agaricomycotina</taxon>
        <taxon>Agaricomycetes</taxon>
        <taxon>Sebacinales</taxon>
        <taxon>Serendipitaceae</taxon>
        <taxon>Serendipita</taxon>
    </lineage>
</organism>
<protein>
    <submittedName>
        <fullName evidence="1">Uncharacterized protein</fullName>
    </submittedName>
</protein>
<accession>A0A0C2WD60</accession>
<dbReference type="AlphaFoldDB" id="A0A0C2WD60"/>
<gene>
    <name evidence="1" type="ORF">M408DRAFT_233520</name>
</gene>
<dbReference type="HOGENOM" id="CLU_2442250_0_0_1"/>
<name>A0A0C2WD60_SERVB</name>
<evidence type="ECO:0000313" key="2">
    <source>
        <dbReference type="Proteomes" id="UP000054097"/>
    </source>
</evidence>
<dbReference type="Proteomes" id="UP000054097">
    <property type="component" value="Unassembled WGS sequence"/>
</dbReference>
<reference evidence="2" key="2">
    <citation type="submission" date="2015-01" db="EMBL/GenBank/DDBJ databases">
        <title>Evolutionary Origins and Diversification of the Mycorrhizal Mutualists.</title>
        <authorList>
            <consortium name="DOE Joint Genome Institute"/>
            <consortium name="Mycorrhizal Genomics Consortium"/>
            <person name="Kohler A."/>
            <person name="Kuo A."/>
            <person name="Nagy L.G."/>
            <person name="Floudas D."/>
            <person name="Copeland A."/>
            <person name="Barry K.W."/>
            <person name="Cichocki N."/>
            <person name="Veneault-Fourrey C."/>
            <person name="LaButti K."/>
            <person name="Lindquist E.A."/>
            <person name="Lipzen A."/>
            <person name="Lundell T."/>
            <person name="Morin E."/>
            <person name="Murat C."/>
            <person name="Riley R."/>
            <person name="Ohm R."/>
            <person name="Sun H."/>
            <person name="Tunlid A."/>
            <person name="Henrissat B."/>
            <person name="Grigoriev I.V."/>
            <person name="Hibbett D.S."/>
            <person name="Martin F."/>
        </authorList>
    </citation>
    <scope>NUCLEOTIDE SEQUENCE [LARGE SCALE GENOMIC DNA]</scope>
    <source>
        <strain evidence="2">MAFF 305830</strain>
    </source>
</reference>
<keyword evidence="2" id="KW-1185">Reference proteome</keyword>
<dbReference type="EMBL" id="KN824324">
    <property type="protein sequence ID" value="KIM24418.1"/>
    <property type="molecule type" value="Genomic_DNA"/>
</dbReference>
<reference evidence="1 2" key="1">
    <citation type="submission" date="2014-04" db="EMBL/GenBank/DDBJ databases">
        <authorList>
            <consortium name="DOE Joint Genome Institute"/>
            <person name="Kuo A."/>
            <person name="Zuccaro A."/>
            <person name="Kohler A."/>
            <person name="Nagy L.G."/>
            <person name="Floudas D."/>
            <person name="Copeland A."/>
            <person name="Barry K.W."/>
            <person name="Cichocki N."/>
            <person name="Veneault-Fourrey C."/>
            <person name="LaButti K."/>
            <person name="Lindquist E.A."/>
            <person name="Lipzen A."/>
            <person name="Lundell T."/>
            <person name="Morin E."/>
            <person name="Murat C."/>
            <person name="Sun H."/>
            <person name="Tunlid A."/>
            <person name="Henrissat B."/>
            <person name="Grigoriev I.V."/>
            <person name="Hibbett D.S."/>
            <person name="Martin F."/>
            <person name="Nordberg H.P."/>
            <person name="Cantor M.N."/>
            <person name="Hua S.X."/>
        </authorList>
    </citation>
    <scope>NUCLEOTIDE SEQUENCE [LARGE SCALE GENOMIC DNA]</scope>
    <source>
        <strain evidence="1 2">MAFF 305830</strain>
    </source>
</reference>
<evidence type="ECO:0000313" key="1">
    <source>
        <dbReference type="EMBL" id="KIM24418.1"/>
    </source>
</evidence>
<sequence length="90" mass="10979">MHFISQTKLERSQYRDSLRSSHSEFFDYYLEPHLASYFRFKNKMPDPVHEQNANEDRYDGWSLFSRALKPSRNKRRTTKTLNKITEIYMP</sequence>
<proteinExistence type="predicted"/>